<dbReference type="Gene3D" id="3.40.50.2300">
    <property type="match status" value="1"/>
</dbReference>
<gene>
    <name evidence="6" type="ORF">A2Y85_02195</name>
</gene>
<dbReference type="Pfam" id="PF00158">
    <property type="entry name" value="Sigma54_activat"/>
    <property type="match status" value="1"/>
</dbReference>
<organism evidence="6 7">
    <name type="scientific">candidate division WOR-3 bacterium RBG_13_43_14</name>
    <dbReference type="NCBI Taxonomy" id="1802590"/>
    <lineage>
        <taxon>Bacteria</taxon>
        <taxon>Bacteria division WOR-3</taxon>
    </lineage>
</organism>
<dbReference type="SUPFAM" id="SSF52540">
    <property type="entry name" value="P-loop containing nucleoside triphosphate hydrolases"/>
    <property type="match status" value="1"/>
</dbReference>
<dbReference type="GO" id="GO:0005524">
    <property type="term" value="F:ATP binding"/>
    <property type="evidence" value="ECO:0007669"/>
    <property type="project" value="UniProtKB-KW"/>
</dbReference>
<accession>A0A1F4UDC1</accession>
<evidence type="ECO:0008006" key="8">
    <source>
        <dbReference type="Google" id="ProtNLM"/>
    </source>
</evidence>
<protein>
    <recommendedName>
        <fullName evidence="8">Sigma-54-dependent Fis family transcriptional regulator</fullName>
    </recommendedName>
</protein>
<comment type="caution">
    <text evidence="6">The sequence shown here is derived from an EMBL/GenBank/DDBJ whole genome shotgun (WGS) entry which is preliminary data.</text>
</comment>
<dbReference type="PROSITE" id="PS50110">
    <property type="entry name" value="RESPONSE_REGULATORY"/>
    <property type="match status" value="1"/>
</dbReference>
<feature type="domain" description="Response regulatory" evidence="5">
    <location>
        <begin position="1"/>
        <end position="40"/>
    </location>
</feature>
<name>A0A1F4UDC1_UNCW3</name>
<feature type="domain" description="Sigma-54 factor interaction" evidence="4">
    <location>
        <begin position="62"/>
        <end position="148"/>
    </location>
</feature>
<dbReference type="SUPFAM" id="SSF52172">
    <property type="entry name" value="CheY-like"/>
    <property type="match status" value="1"/>
</dbReference>
<keyword evidence="1" id="KW-0547">Nucleotide-binding</keyword>
<comment type="caution">
    <text evidence="3">Lacks conserved residue(s) required for the propagation of feature annotation.</text>
</comment>
<dbReference type="InterPro" id="IPR027417">
    <property type="entry name" value="P-loop_NTPase"/>
</dbReference>
<evidence type="ECO:0000259" key="5">
    <source>
        <dbReference type="PROSITE" id="PS50110"/>
    </source>
</evidence>
<dbReference type="GO" id="GO:0006355">
    <property type="term" value="P:regulation of DNA-templated transcription"/>
    <property type="evidence" value="ECO:0007669"/>
    <property type="project" value="InterPro"/>
</dbReference>
<dbReference type="CDD" id="cd00009">
    <property type="entry name" value="AAA"/>
    <property type="match status" value="1"/>
</dbReference>
<evidence type="ECO:0000259" key="4">
    <source>
        <dbReference type="PROSITE" id="PS50045"/>
    </source>
</evidence>
<dbReference type="InterPro" id="IPR001789">
    <property type="entry name" value="Sig_transdc_resp-reg_receiver"/>
</dbReference>
<evidence type="ECO:0000313" key="7">
    <source>
        <dbReference type="Proteomes" id="UP000177025"/>
    </source>
</evidence>
<dbReference type="Proteomes" id="UP000177025">
    <property type="component" value="Unassembled WGS sequence"/>
</dbReference>
<evidence type="ECO:0000256" key="1">
    <source>
        <dbReference type="ARBA" id="ARBA00022741"/>
    </source>
</evidence>
<dbReference type="InterPro" id="IPR002078">
    <property type="entry name" value="Sigma_54_int"/>
</dbReference>
<dbReference type="InterPro" id="IPR011006">
    <property type="entry name" value="CheY-like_superfamily"/>
</dbReference>
<dbReference type="GO" id="GO:0000160">
    <property type="term" value="P:phosphorelay signal transduction system"/>
    <property type="evidence" value="ECO:0007669"/>
    <property type="project" value="InterPro"/>
</dbReference>
<dbReference type="AlphaFoldDB" id="A0A1F4UDC1"/>
<dbReference type="InterPro" id="IPR025662">
    <property type="entry name" value="Sigma_54_int_dom_ATP-bd_1"/>
</dbReference>
<evidence type="ECO:0000256" key="3">
    <source>
        <dbReference type="PROSITE-ProRule" id="PRU00169"/>
    </source>
</evidence>
<dbReference type="PANTHER" id="PTHR32071">
    <property type="entry name" value="TRANSCRIPTIONAL REGULATORY PROTEIN"/>
    <property type="match status" value="1"/>
</dbReference>
<sequence length="148" mass="16371">MISVFGTVSLAVEALKNGAEDFLEKPLETNRVLTTIRNIMEKVELRRESQSLRSEIQEKYRIHGRSRVIQQVIEMIAKVASTNSLVLITGESGVGKELVARNVHIKSKRVTKPLVSVNCAALPAELIESELFGYEKGAFTGAYARKIG</sequence>
<dbReference type="PROSITE" id="PS50045">
    <property type="entry name" value="SIGMA54_INTERACT_4"/>
    <property type="match status" value="1"/>
</dbReference>
<evidence type="ECO:0000256" key="2">
    <source>
        <dbReference type="ARBA" id="ARBA00022840"/>
    </source>
</evidence>
<evidence type="ECO:0000313" key="6">
    <source>
        <dbReference type="EMBL" id="OGC42955.1"/>
    </source>
</evidence>
<reference evidence="6 7" key="1">
    <citation type="journal article" date="2016" name="Nat. Commun.">
        <title>Thousands of microbial genomes shed light on interconnected biogeochemical processes in an aquifer system.</title>
        <authorList>
            <person name="Anantharaman K."/>
            <person name="Brown C.T."/>
            <person name="Hug L.A."/>
            <person name="Sharon I."/>
            <person name="Castelle C.J."/>
            <person name="Probst A.J."/>
            <person name="Thomas B.C."/>
            <person name="Singh A."/>
            <person name="Wilkins M.J."/>
            <person name="Karaoz U."/>
            <person name="Brodie E.L."/>
            <person name="Williams K.H."/>
            <person name="Hubbard S.S."/>
            <person name="Banfield J.F."/>
        </authorList>
    </citation>
    <scope>NUCLEOTIDE SEQUENCE [LARGE SCALE GENOMIC DNA]</scope>
</reference>
<dbReference type="Gene3D" id="3.40.50.300">
    <property type="entry name" value="P-loop containing nucleotide triphosphate hydrolases"/>
    <property type="match status" value="1"/>
</dbReference>
<dbReference type="EMBL" id="MEUM01000043">
    <property type="protein sequence ID" value="OGC42955.1"/>
    <property type="molecule type" value="Genomic_DNA"/>
</dbReference>
<dbReference type="PROSITE" id="PS00675">
    <property type="entry name" value="SIGMA54_INTERACT_1"/>
    <property type="match status" value="1"/>
</dbReference>
<keyword evidence="2" id="KW-0067">ATP-binding</keyword>
<proteinExistence type="predicted"/>